<organism evidence="1 2">
    <name type="scientific">Pseudochryseolinea flava</name>
    <dbReference type="NCBI Taxonomy" id="2059302"/>
    <lineage>
        <taxon>Bacteria</taxon>
        <taxon>Pseudomonadati</taxon>
        <taxon>Bacteroidota</taxon>
        <taxon>Cytophagia</taxon>
        <taxon>Cytophagales</taxon>
        <taxon>Fulvivirgaceae</taxon>
        <taxon>Pseudochryseolinea</taxon>
    </lineage>
</organism>
<protein>
    <submittedName>
        <fullName evidence="1">Uncharacterized protein</fullName>
    </submittedName>
</protein>
<sequence>MVSPIVAQDSIGPSCFEFKENIPSIYDTVAQPVIKKYSEVSSALRTALSDTDDIKVKDSDYVIFTYSLNQQGKLRLVFKPSIKTVFNVDRLEKDLFIILDTAWEPAFIKTNTQKKVPFYIDCYISISKKVVSVKFMGEAGRILNSFNFDRPVMVSNTLKR</sequence>
<comment type="caution">
    <text evidence="1">The sequence shown here is derived from an EMBL/GenBank/DDBJ whole genome shotgun (WGS) entry which is preliminary data.</text>
</comment>
<proteinExistence type="predicted"/>
<dbReference type="EMBL" id="QMFY01000002">
    <property type="protein sequence ID" value="RAW02044.1"/>
    <property type="molecule type" value="Genomic_DNA"/>
</dbReference>
<reference evidence="1 2" key="1">
    <citation type="submission" date="2018-06" db="EMBL/GenBank/DDBJ databases">
        <title>Chryseolinea flavus sp. nov., a member of the phylum Bacteroidetes isolated from soil.</title>
        <authorList>
            <person name="Li Y."/>
            <person name="Wang J."/>
        </authorList>
    </citation>
    <scope>NUCLEOTIDE SEQUENCE [LARGE SCALE GENOMIC DNA]</scope>
    <source>
        <strain evidence="1 2">SDU1-6</strain>
    </source>
</reference>
<evidence type="ECO:0000313" key="1">
    <source>
        <dbReference type="EMBL" id="RAW02044.1"/>
    </source>
</evidence>
<keyword evidence="2" id="KW-1185">Reference proteome</keyword>
<accession>A0A364Y7D0</accession>
<evidence type="ECO:0000313" key="2">
    <source>
        <dbReference type="Proteomes" id="UP000251889"/>
    </source>
</evidence>
<gene>
    <name evidence="1" type="ORF">DQQ10_05685</name>
</gene>
<dbReference type="AlphaFoldDB" id="A0A364Y7D0"/>
<name>A0A364Y7D0_9BACT</name>
<dbReference type="Proteomes" id="UP000251889">
    <property type="component" value="Unassembled WGS sequence"/>
</dbReference>